<evidence type="ECO:0000313" key="8">
    <source>
        <dbReference type="Proteomes" id="UP000799423"/>
    </source>
</evidence>
<evidence type="ECO:0000256" key="4">
    <source>
        <dbReference type="ARBA" id="ARBA00023136"/>
    </source>
</evidence>
<evidence type="ECO:0000256" key="6">
    <source>
        <dbReference type="SAM" id="Phobius"/>
    </source>
</evidence>
<dbReference type="AlphaFoldDB" id="A0A6A7BI38"/>
<dbReference type="OrthoDB" id="10062876at2759"/>
<reference evidence="7" key="1">
    <citation type="submission" date="2020-01" db="EMBL/GenBank/DDBJ databases">
        <authorList>
            <consortium name="DOE Joint Genome Institute"/>
            <person name="Haridas S."/>
            <person name="Albert R."/>
            <person name="Binder M."/>
            <person name="Bloem J."/>
            <person name="Labutti K."/>
            <person name="Salamov A."/>
            <person name="Andreopoulos B."/>
            <person name="Baker S.E."/>
            <person name="Barry K."/>
            <person name="Bills G."/>
            <person name="Bluhm B.H."/>
            <person name="Cannon C."/>
            <person name="Castanera R."/>
            <person name="Culley D.E."/>
            <person name="Daum C."/>
            <person name="Ezra D."/>
            <person name="Gonzalez J.B."/>
            <person name="Henrissat B."/>
            <person name="Kuo A."/>
            <person name="Liang C."/>
            <person name="Lipzen A."/>
            <person name="Lutzoni F."/>
            <person name="Magnuson J."/>
            <person name="Mondo S."/>
            <person name="Nolan M."/>
            <person name="Ohm R."/>
            <person name="Pangilinan J."/>
            <person name="Park H.-J."/>
            <person name="Ramirez L."/>
            <person name="Alfaro M."/>
            <person name="Sun H."/>
            <person name="Tritt A."/>
            <person name="Yoshinaga Y."/>
            <person name="Zwiers L.-H."/>
            <person name="Turgeon B.G."/>
            <person name="Goodwin S.B."/>
            <person name="Spatafora J.W."/>
            <person name="Crous P.W."/>
            <person name="Grigoriev I.V."/>
        </authorList>
    </citation>
    <scope>NUCLEOTIDE SEQUENCE</scope>
    <source>
        <strain evidence="7">IPT5</strain>
    </source>
</reference>
<feature type="transmembrane region" description="Helical" evidence="6">
    <location>
        <begin position="485"/>
        <end position="508"/>
    </location>
</feature>
<evidence type="ECO:0000256" key="2">
    <source>
        <dbReference type="ARBA" id="ARBA00022692"/>
    </source>
</evidence>
<feature type="transmembrane region" description="Helical" evidence="6">
    <location>
        <begin position="514"/>
        <end position="538"/>
    </location>
</feature>
<organism evidence="7 8">
    <name type="scientific">Plenodomus tracheiphilus IPT5</name>
    <dbReference type="NCBI Taxonomy" id="1408161"/>
    <lineage>
        <taxon>Eukaryota</taxon>
        <taxon>Fungi</taxon>
        <taxon>Dikarya</taxon>
        <taxon>Ascomycota</taxon>
        <taxon>Pezizomycotina</taxon>
        <taxon>Dothideomycetes</taxon>
        <taxon>Pleosporomycetidae</taxon>
        <taxon>Pleosporales</taxon>
        <taxon>Pleosporineae</taxon>
        <taxon>Leptosphaeriaceae</taxon>
        <taxon>Plenodomus</taxon>
    </lineage>
</organism>
<feature type="transmembrane region" description="Helical" evidence="6">
    <location>
        <begin position="358"/>
        <end position="380"/>
    </location>
</feature>
<gene>
    <name evidence="7" type="ORF">T440DRAFT_495694</name>
</gene>
<dbReference type="InterPro" id="IPR050598">
    <property type="entry name" value="AminoAcid_Transporter"/>
</dbReference>
<keyword evidence="4 6" id="KW-0472">Membrane</keyword>
<proteinExistence type="predicted"/>
<accession>A0A6A7BI38</accession>
<keyword evidence="3 6" id="KW-1133">Transmembrane helix</keyword>
<feature type="compositionally biased region" description="Low complexity" evidence="5">
    <location>
        <begin position="17"/>
        <end position="26"/>
    </location>
</feature>
<dbReference type="GO" id="GO:0015179">
    <property type="term" value="F:L-amino acid transmembrane transporter activity"/>
    <property type="evidence" value="ECO:0007669"/>
    <property type="project" value="TreeGrafter"/>
</dbReference>
<dbReference type="Proteomes" id="UP000799423">
    <property type="component" value="Unassembled WGS sequence"/>
</dbReference>
<feature type="region of interest" description="Disordered" evidence="5">
    <location>
        <begin position="1"/>
        <end position="69"/>
    </location>
</feature>
<feature type="transmembrane region" description="Helical" evidence="6">
    <location>
        <begin position="244"/>
        <end position="263"/>
    </location>
</feature>
<dbReference type="PANTHER" id="PTHR11785">
    <property type="entry name" value="AMINO ACID TRANSPORTER"/>
    <property type="match status" value="1"/>
</dbReference>
<dbReference type="Gene3D" id="1.20.1740.10">
    <property type="entry name" value="Amino acid/polyamine transporter I"/>
    <property type="match status" value="1"/>
</dbReference>
<dbReference type="EMBL" id="MU006291">
    <property type="protein sequence ID" value="KAF2855054.1"/>
    <property type="molecule type" value="Genomic_DNA"/>
</dbReference>
<evidence type="ECO:0000256" key="5">
    <source>
        <dbReference type="SAM" id="MobiDB-lite"/>
    </source>
</evidence>
<keyword evidence="2 6" id="KW-0812">Transmembrane</keyword>
<feature type="transmembrane region" description="Helical" evidence="6">
    <location>
        <begin position="125"/>
        <end position="144"/>
    </location>
</feature>
<evidence type="ECO:0000256" key="3">
    <source>
        <dbReference type="ARBA" id="ARBA00022989"/>
    </source>
</evidence>
<sequence length="624" mass="67048">MAGRYSNLPPPTRDSLELASLASSSHASRRSSQDSSASGTPSSRRLSFDDEDPLSELNPAGHNANRPRHNRSYSVSSAFDFAPNLFPLSSTAQGYTALGAPSNPALDPSNALNGASLEKNKSLTYLNGLSLVIGLIIGSGIFSSPSQVNKNAGSPGASLLVWVVAGILAWTGAASYAELGGAIPLNGGAQVYLSKIFGEWAGFLFTWCAVVVLKPGSAAIIAIIFGEYMVSAVVGVEAVETNTWLCKGVALAGLVLVTLLNCVSTKLGTRSADVFMFLKFFALLGVTVIGIVVAATGLSYDGKANTDWKNRGWFEGTNTNVSNWAVALYAGLWAFDGWDNVNYVTAEFKNPTRDLPRVIHTSLPLVILCYILANISYFLVLPTSIIESSNTVAVAFGHQVFGPIGSLILALFVSGSCFGALNATTFTSGRLVYAAGKEGYLPSLFGSIGLGKDHRAIRLHSLNSSTTNKSKIPGKLIHWFADADAGFFFTPIAAMSLNALLTAIYILIGSFDTLVTFYGVAGYSFYFQTVLGLIILRVREPDLERPYKTWITTPIIFCCVSLFLLSRAVFAEPLQTLLVLAFMVVGMVVWFAWVGRRSGEKRRGRGVEGGGEKVGWRVWRRWRR</sequence>
<dbReference type="Pfam" id="PF13520">
    <property type="entry name" value="AA_permease_2"/>
    <property type="match status" value="1"/>
</dbReference>
<dbReference type="PANTHER" id="PTHR11785:SF512">
    <property type="entry name" value="SOBREMESA, ISOFORM B"/>
    <property type="match status" value="1"/>
</dbReference>
<evidence type="ECO:0000256" key="1">
    <source>
        <dbReference type="ARBA" id="ARBA00004141"/>
    </source>
</evidence>
<feature type="transmembrane region" description="Helical" evidence="6">
    <location>
        <begin position="576"/>
        <end position="595"/>
    </location>
</feature>
<feature type="transmembrane region" description="Helical" evidence="6">
    <location>
        <begin position="550"/>
        <end position="570"/>
    </location>
</feature>
<feature type="transmembrane region" description="Helical" evidence="6">
    <location>
        <begin position="400"/>
        <end position="421"/>
    </location>
</feature>
<comment type="subcellular location">
    <subcellularLocation>
        <location evidence="1">Membrane</location>
        <topology evidence="1">Multi-pass membrane protein</topology>
    </subcellularLocation>
</comment>
<name>A0A6A7BI38_9PLEO</name>
<dbReference type="GO" id="GO:0016020">
    <property type="term" value="C:membrane"/>
    <property type="evidence" value="ECO:0007669"/>
    <property type="project" value="UniProtKB-SubCell"/>
</dbReference>
<protein>
    <submittedName>
        <fullName evidence="7">Amino acid transporter-like protein</fullName>
    </submittedName>
</protein>
<feature type="transmembrane region" description="Helical" evidence="6">
    <location>
        <begin position="200"/>
        <end position="224"/>
    </location>
</feature>
<feature type="transmembrane region" description="Helical" evidence="6">
    <location>
        <begin position="156"/>
        <end position="179"/>
    </location>
</feature>
<feature type="transmembrane region" description="Helical" evidence="6">
    <location>
        <begin position="275"/>
        <end position="300"/>
    </location>
</feature>
<evidence type="ECO:0000313" key="7">
    <source>
        <dbReference type="EMBL" id="KAF2855054.1"/>
    </source>
</evidence>
<keyword evidence="8" id="KW-1185">Reference proteome</keyword>
<dbReference type="InterPro" id="IPR002293">
    <property type="entry name" value="AA/rel_permease1"/>
</dbReference>